<reference evidence="3" key="1">
    <citation type="submission" date="2015-09" db="EMBL/GenBank/DDBJ databases">
        <title>Prevalence of NDMs in South Africa.</title>
        <authorList>
            <person name="Osei Sekyere J."/>
            <person name="Govinden U."/>
            <person name="Essack S."/>
            <person name="Haldorsen B."/>
            <person name="Samuelsen O."/>
            <person name="Aasnaes B."/>
            <person name="Sundsfjord A."/>
        </authorList>
    </citation>
    <scope>NUCLEOTIDE SEQUENCE [LARGE SCALE GENOMIC DNA]</scope>
    <source>
        <strain evidence="3">ST62:944112508</strain>
    </source>
</reference>
<evidence type="ECO:0000313" key="2">
    <source>
        <dbReference type="EMBL" id="KPR52117.1"/>
    </source>
</evidence>
<feature type="coiled-coil region" evidence="1">
    <location>
        <begin position="72"/>
        <end position="99"/>
    </location>
</feature>
<dbReference type="AlphaFoldDB" id="A0AA40NIF9"/>
<dbReference type="Proteomes" id="UP000050520">
    <property type="component" value="Unassembled WGS sequence"/>
</dbReference>
<comment type="caution">
    <text evidence="2">The sequence shown here is derived from an EMBL/GenBank/DDBJ whole genome shotgun (WGS) entry which is preliminary data.</text>
</comment>
<gene>
    <name evidence="2" type="ORF">AN672_21800</name>
</gene>
<reference evidence="2 3" key="2">
    <citation type="journal article" date="2017" name="PLoS ONE">
        <title>Genomic and phenotypic characterisation of fluoroquinolone resistance mechanisms in Enterobacteriaceae in Durban, South Africa.</title>
        <authorList>
            <person name="Osei Sekyere J."/>
            <person name="Amoako D.G."/>
        </authorList>
    </citation>
    <scope>NUCLEOTIDE SEQUENCE [LARGE SCALE GENOMIC DNA]</scope>
    <source>
        <strain evidence="2 3">ST62:944112508</strain>
    </source>
</reference>
<proteinExistence type="predicted"/>
<accession>A0AA40NIF9</accession>
<organism evidence="2 3">
    <name type="scientific">Citrobacter freundii</name>
    <dbReference type="NCBI Taxonomy" id="546"/>
    <lineage>
        <taxon>Bacteria</taxon>
        <taxon>Pseudomonadati</taxon>
        <taxon>Pseudomonadota</taxon>
        <taxon>Gammaproteobacteria</taxon>
        <taxon>Enterobacterales</taxon>
        <taxon>Enterobacteriaceae</taxon>
        <taxon>Citrobacter</taxon>
        <taxon>Citrobacter freundii complex</taxon>
    </lineage>
</organism>
<name>A0AA40NIF9_CITFR</name>
<evidence type="ECO:0000256" key="1">
    <source>
        <dbReference type="SAM" id="Coils"/>
    </source>
</evidence>
<keyword evidence="1" id="KW-0175">Coiled coil</keyword>
<evidence type="ECO:0008006" key="4">
    <source>
        <dbReference type="Google" id="ProtNLM"/>
    </source>
</evidence>
<dbReference type="EMBL" id="LJEB01000107">
    <property type="protein sequence ID" value="KPR52117.1"/>
    <property type="molecule type" value="Genomic_DNA"/>
</dbReference>
<dbReference type="RefSeq" id="WP_057064608.1">
    <property type="nucleotide sequence ID" value="NZ_LJEB01000107.1"/>
</dbReference>
<protein>
    <recommendedName>
        <fullName evidence="4">Lytic transglycosylase domain-containing protein</fullName>
    </recommendedName>
</protein>
<evidence type="ECO:0000313" key="3">
    <source>
        <dbReference type="Proteomes" id="UP000050520"/>
    </source>
</evidence>
<sequence length="608" mass="65885">MAAKSIIEVDVNDEKFLSFMDKFNEYQAALEELPEAWRASAQGIGDSARETSKASSEAEGMTKAFLDGVDALNMMVNNLDRINTSLDDANKRQSDLNKKTAGSSSIFGKLKKDSKEFAGHIKDATVSLLSWGGIVGLFTGVLGAGGLFGINRLASTASAQRFTSMGLNTSIGALDSTAINYQRAVANPTATLGAIRDTQADLSQRWKFQAMGINNPDRSPDQLLPEMIRAARSIFTQTGGTLQGANAYGLTSFFSIDDLNRFKNMSDAEIDAMEKRAKRDAQLLQSTDEQARQWQDFNVQLDYSSQSIKNTFIRGLAPLTPGLTKLSDALSGAIDTVLQSPELGKWVDGLAGGIQRFGDYLASPDFKNDVENFMVKVEKLGKVIGKVVDWIIGKTDTAGIIDGVTSESTILNAKPVTDPKTGNTYTPGSDDDPHVWGWLKGVKRFFSGGEISPIDSQPANVNAKGRTIADRFNNPGNLRWAEGYETSNTKSGKFAVFPSLDEGVLAATKQLQIYAQRGTNTVRDIVSKWAPSNENNTEEYIRHVVRSTKFNENEKLNLNDPYVLAKLISAMASKEGAGSRVTEDRVIQIYNNTGGNAIVTGAQLGAMG</sequence>